<evidence type="ECO:0000313" key="3">
    <source>
        <dbReference type="Proteomes" id="UP000316330"/>
    </source>
</evidence>
<gene>
    <name evidence="2" type="ORF">FPZ45_23305</name>
</gene>
<protein>
    <recommendedName>
        <fullName evidence="4">YxlC family protein</fullName>
    </recommendedName>
</protein>
<evidence type="ECO:0000256" key="1">
    <source>
        <dbReference type="SAM" id="Phobius"/>
    </source>
</evidence>
<keyword evidence="1" id="KW-1133">Transmembrane helix</keyword>
<dbReference type="InterPro" id="IPR035238">
    <property type="entry name" value="DUF5345"/>
</dbReference>
<dbReference type="Pfam" id="PF17280">
    <property type="entry name" value="DUF5345"/>
    <property type="match status" value="1"/>
</dbReference>
<reference evidence="2 3" key="1">
    <citation type="submission" date="2019-07" db="EMBL/GenBank/DDBJ databases">
        <authorList>
            <person name="Kim J."/>
        </authorList>
    </citation>
    <scope>NUCLEOTIDE SEQUENCE [LARGE SCALE GENOMIC DNA]</scope>
    <source>
        <strain evidence="2 3">G13</strain>
    </source>
</reference>
<keyword evidence="1" id="KW-0472">Membrane</keyword>
<name>A0A559J6F0_9BACL</name>
<dbReference type="AlphaFoldDB" id="A0A559J6F0"/>
<dbReference type="OrthoDB" id="2679654at2"/>
<sequence>MTRSGRETEDEINLALKQAWDDLEAVYPVAPARPEVWNTLVRERRKTVRRKLWRELILFWAVALPVVTGLMLLGRGLSGIPVAFWAFQVLSAGIGIPVLFSEIRGARRKEPDAYE</sequence>
<dbReference type="RefSeq" id="WP_144707035.1">
    <property type="nucleotide sequence ID" value="NZ_VNJJ01000022.1"/>
</dbReference>
<dbReference type="EMBL" id="VNJJ01000022">
    <property type="protein sequence ID" value="TVX95459.1"/>
    <property type="molecule type" value="Genomic_DNA"/>
</dbReference>
<dbReference type="Proteomes" id="UP000316330">
    <property type="component" value="Unassembled WGS sequence"/>
</dbReference>
<evidence type="ECO:0008006" key="4">
    <source>
        <dbReference type="Google" id="ProtNLM"/>
    </source>
</evidence>
<evidence type="ECO:0000313" key="2">
    <source>
        <dbReference type="EMBL" id="TVX95459.1"/>
    </source>
</evidence>
<organism evidence="2 3">
    <name type="scientific">Cohnella terricola</name>
    <dbReference type="NCBI Taxonomy" id="1289167"/>
    <lineage>
        <taxon>Bacteria</taxon>
        <taxon>Bacillati</taxon>
        <taxon>Bacillota</taxon>
        <taxon>Bacilli</taxon>
        <taxon>Bacillales</taxon>
        <taxon>Paenibacillaceae</taxon>
        <taxon>Cohnella</taxon>
    </lineage>
</organism>
<accession>A0A559J6F0</accession>
<keyword evidence="1" id="KW-0812">Transmembrane</keyword>
<feature type="transmembrane region" description="Helical" evidence="1">
    <location>
        <begin position="79"/>
        <end position="100"/>
    </location>
</feature>
<keyword evidence="3" id="KW-1185">Reference proteome</keyword>
<proteinExistence type="predicted"/>
<comment type="caution">
    <text evidence="2">The sequence shown here is derived from an EMBL/GenBank/DDBJ whole genome shotgun (WGS) entry which is preliminary data.</text>
</comment>
<feature type="transmembrane region" description="Helical" evidence="1">
    <location>
        <begin position="52"/>
        <end position="73"/>
    </location>
</feature>